<dbReference type="InterPro" id="IPR011545">
    <property type="entry name" value="DEAD/DEAH_box_helicase_dom"/>
</dbReference>
<dbReference type="EMBL" id="BQNB010020906">
    <property type="protein sequence ID" value="GJU00868.1"/>
    <property type="molecule type" value="Genomic_DNA"/>
</dbReference>
<feature type="domain" description="UBA" evidence="10">
    <location>
        <begin position="13"/>
        <end position="54"/>
    </location>
</feature>
<dbReference type="InterPro" id="IPR036388">
    <property type="entry name" value="WH-like_DNA-bd_sf"/>
</dbReference>
<dbReference type="NCBIfam" id="TIGR00614">
    <property type="entry name" value="recQ_fam"/>
    <property type="match status" value="1"/>
</dbReference>
<feature type="region of interest" description="Disordered" evidence="9">
    <location>
        <begin position="60"/>
        <end position="86"/>
    </location>
</feature>
<dbReference type="Proteomes" id="UP001151760">
    <property type="component" value="Unassembled WGS sequence"/>
</dbReference>
<comment type="subcellular location">
    <subcellularLocation>
        <location evidence="8">Nucleus</location>
    </subcellularLocation>
</comment>
<feature type="region of interest" description="Disordered" evidence="9">
    <location>
        <begin position="872"/>
        <end position="892"/>
    </location>
</feature>
<comment type="caution">
    <text evidence="13">The sequence shown here is derived from an EMBL/GenBank/DDBJ whole genome shotgun (WGS) entry which is preliminary data.</text>
</comment>
<evidence type="ECO:0000256" key="4">
    <source>
        <dbReference type="ARBA" id="ARBA00022801"/>
    </source>
</evidence>
<feature type="domain" description="Helicase ATP-binding" evidence="11">
    <location>
        <begin position="148"/>
        <end position="324"/>
    </location>
</feature>
<keyword evidence="4 8" id="KW-0378">Hydrolase</keyword>
<dbReference type="PROSITE" id="PS50030">
    <property type="entry name" value="UBA"/>
    <property type="match status" value="1"/>
</dbReference>
<dbReference type="Gene3D" id="1.10.10.10">
    <property type="entry name" value="Winged helix-like DNA-binding domain superfamily/Winged helix DNA-binding domain"/>
    <property type="match status" value="1"/>
</dbReference>
<reference evidence="13" key="1">
    <citation type="journal article" date="2022" name="Int. J. Mol. Sci.">
        <title>Draft Genome of Tanacetum Coccineum: Genomic Comparison of Closely Related Tanacetum-Family Plants.</title>
        <authorList>
            <person name="Yamashiro T."/>
            <person name="Shiraishi A."/>
            <person name="Nakayama K."/>
            <person name="Satake H."/>
        </authorList>
    </citation>
    <scope>NUCLEOTIDE SEQUENCE</scope>
</reference>
<dbReference type="SUPFAM" id="SSF52540">
    <property type="entry name" value="P-loop containing nucleoside triphosphate hydrolases"/>
    <property type="match status" value="1"/>
</dbReference>
<evidence type="ECO:0000259" key="10">
    <source>
        <dbReference type="PROSITE" id="PS50030"/>
    </source>
</evidence>
<dbReference type="InterPro" id="IPR032284">
    <property type="entry name" value="RecQ_Zn-bd"/>
</dbReference>
<dbReference type="PROSITE" id="PS51192">
    <property type="entry name" value="HELICASE_ATP_BIND_1"/>
    <property type="match status" value="1"/>
</dbReference>
<dbReference type="InterPro" id="IPR027417">
    <property type="entry name" value="P-loop_NTPase"/>
</dbReference>
<evidence type="ECO:0000256" key="6">
    <source>
        <dbReference type="ARBA" id="ARBA00022840"/>
    </source>
</evidence>
<dbReference type="PANTHER" id="PTHR13710:SF69">
    <property type="entry name" value="ATP-DEPENDENT DNA HELICASE Q-LIKE SIM"/>
    <property type="match status" value="1"/>
</dbReference>
<dbReference type="PANTHER" id="PTHR13710">
    <property type="entry name" value="DNA HELICASE RECQ FAMILY MEMBER"/>
    <property type="match status" value="1"/>
</dbReference>
<dbReference type="Pfam" id="PF00271">
    <property type="entry name" value="Helicase_C"/>
    <property type="match status" value="1"/>
</dbReference>
<dbReference type="EC" id="5.6.2.4" evidence="8"/>
<name>A0ABQ5ING3_9ASTR</name>
<dbReference type="InterPro" id="IPR015940">
    <property type="entry name" value="UBA"/>
</dbReference>
<keyword evidence="14" id="KW-1185">Reference proteome</keyword>
<dbReference type="InterPro" id="IPR004589">
    <property type="entry name" value="DNA_helicase_ATP-dep_RecQ"/>
</dbReference>
<dbReference type="SMART" id="SM00490">
    <property type="entry name" value="HELICc"/>
    <property type="match status" value="1"/>
</dbReference>
<keyword evidence="5 8" id="KW-0347">Helicase</keyword>
<evidence type="ECO:0000256" key="9">
    <source>
        <dbReference type="SAM" id="MobiDB-lite"/>
    </source>
</evidence>
<dbReference type="Gene3D" id="3.40.50.300">
    <property type="entry name" value="P-loop containing nucleotide triphosphate hydrolases"/>
    <property type="match status" value="2"/>
</dbReference>
<comment type="catalytic activity">
    <reaction evidence="8">
        <text>ATP + H2O = ADP + phosphate + H(+)</text>
        <dbReference type="Rhea" id="RHEA:13065"/>
        <dbReference type="ChEBI" id="CHEBI:15377"/>
        <dbReference type="ChEBI" id="CHEBI:15378"/>
        <dbReference type="ChEBI" id="CHEBI:30616"/>
        <dbReference type="ChEBI" id="CHEBI:43474"/>
        <dbReference type="ChEBI" id="CHEBI:456216"/>
    </reaction>
</comment>
<evidence type="ECO:0000256" key="5">
    <source>
        <dbReference type="ARBA" id="ARBA00022806"/>
    </source>
</evidence>
<dbReference type="Pfam" id="PF00270">
    <property type="entry name" value="DEAD"/>
    <property type="match status" value="1"/>
</dbReference>
<dbReference type="InterPro" id="IPR014001">
    <property type="entry name" value="Helicase_ATP-bd"/>
</dbReference>
<evidence type="ECO:0000256" key="8">
    <source>
        <dbReference type="RuleBase" id="RU364117"/>
    </source>
</evidence>
<feature type="compositionally biased region" description="Basic residues" evidence="9">
    <location>
        <begin position="872"/>
        <end position="886"/>
    </location>
</feature>
<keyword evidence="3 8" id="KW-0547">Nucleotide-binding</keyword>
<comment type="catalytic activity">
    <reaction evidence="7 8">
        <text>Couples ATP hydrolysis with the unwinding of duplex DNA by translocating in the 3'-5' direction.</text>
        <dbReference type="EC" id="5.6.2.4"/>
    </reaction>
</comment>
<evidence type="ECO:0000256" key="7">
    <source>
        <dbReference type="ARBA" id="ARBA00034617"/>
    </source>
</evidence>
<feature type="compositionally biased region" description="Polar residues" evidence="9">
    <location>
        <begin position="70"/>
        <end position="86"/>
    </location>
</feature>
<dbReference type="InterPro" id="IPR001650">
    <property type="entry name" value="Helicase_C-like"/>
</dbReference>
<keyword evidence="8" id="KW-0539">Nucleus</keyword>
<comment type="similarity">
    <text evidence="1 8">Belongs to the helicase family. RecQ subfamily.</text>
</comment>
<feature type="domain" description="Helicase C-terminal" evidence="12">
    <location>
        <begin position="510"/>
        <end position="649"/>
    </location>
</feature>
<evidence type="ECO:0000313" key="13">
    <source>
        <dbReference type="EMBL" id="GJU00868.1"/>
    </source>
</evidence>
<comment type="similarity">
    <text evidence="2">Belongs to the disease resistance NB-LRR family.</text>
</comment>
<evidence type="ECO:0000313" key="14">
    <source>
        <dbReference type="Proteomes" id="UP001151760"/>
    </source>
</evidence>
<proteinExistence type="inferred from homology"/>
<accession>A0ABQ5ING3</accession>
<evidence type="ECO:0000259" key="12">
    <source>
        <dbReference type="PROSITE" id="PS51194"/>
    </source>
</evidence>
<evidence type="ECO:0000256" key="2">
    <source>
        <dbReference type="ARBA" id="ARBA00008894"/>
    </source>
</evidence>
<feature type="compositionally biased region" description="Basic and acidic residues" evidence="9">
    <location>
        <begin position="437"/>
        <end position="449"/>
    </location>
</feature>
<gene>
    <name evidence="13" type="ORF">Tco_1111206</name>
</gene>
<dbReference type="Pfam" id="PF16124">
    <property type="entry name" value="RecQ_Zn_bind"/>
    <property type="match status" value="1"/>
</dbReference>
<evidence type="ECO:0000259" key="11">
    <source>
        <dbReference type="PROSITE" id="PS51192"/>
    </source>
</evidence>
<reference evidence="13" key="2">
    <citation type="submission" date="2022-01" db="EMBL/GenBank/DDBJ databases">
        <authorList>
            <person name="Yamashiro T."/>
            <person name="Shiraishi A."/>
            <person name="Satake H."/>
            <person name="Nakayama K."/>
        </authorList>
    </citation>
    <scope>NUCLEOTIDE SEQUENCE</scope>
</reference>
<evidence type="ECO:0000256" key="1">
    <source>
        <dbReference type="ARBA" id="ARBA00005446"/>
    </source>
</evidence>
<feature type="region of interest" description="Disordered" evidence="9">
    <location>
        <begin position="437"/>
        <end position="459"/>
    </location>
</feature>
<dbReference type="SMART" id="SM00487">
    <property type="entry name" value="DEXDc"/>
    <property type="match status" value="1"/>
</dbReference>
<evidence type="ECO:0000256" key="3">
    <source>
        <dbReference type="ARBA" id="ARBA00022741"/>
    </source>
</evidence>
<dbReference type="PROSITE" id="PS51194">
    <property type="entry name" value="HELICASE_CTER"/>
    <property type="match status" value="1"/>
</dbReference>
<protein>
    <recommendedName>
        <fullName evidence="8">ATP-dependent DNA helicase</fullName>
        <ecNumber evidence="8">5.6.2.4</ecNumber>
    </recommendedName>
</protein>
<keyword evidence="6 8" id="KW-0067">ATP-binding</keyword>
<organism evidence="13 14">
    <name type="scientific">Tanacetum coccineum</name>
    <dbReference type="NCBI Taxonomy" id="301880"/>
    <lineage>
        <taxon>Eukaryota</taxon>
        <taxon>Viridiplantae</taxon>
        <taxon>Streptophyta</taxon>
        <taxon>Embryophyta</taxon>
        <taxon>Tracheophyta</taxon>
        <taxon>Spermatophyta</taxon>
        <taxon>Magnoliopsida</taxon>
        <taxon>eudicotyledons</taxon>
        <taxon>Gunneridae</taxon>
        <taxon>Pentapetalae</taxon>
        <taxon>asterids</taxon>
        <taxon>campanulids</taxon>
        <taxon>Asterales</taxon>
        <taxon>Asteraceae</taxon>
        <taxon>Asteroideae</taxon>
        <taxon>Anthemideae</taxon>
        <taxon>Anthemidinae</taxon>
        <taxon>Tanacetum</taxon>
    </lineage>
</organism>
<sequence>MSVTTVYAMDGGNLDSDLVFAELVGMGFEISQATEAIKVVGPLLNNAIDFILNHGIKGQGVTSSSSSSSKIVTKNRNLSDTGKQMRQSSIMDHLQFARKPKMNKTSLHSDTSCSREEDIGPDWENRANTLLQQHFGYPSLKRFQKEALAAWVSHKDCLVLAATGSGKSLCFQIPALLTGKVVVVISPLISLMHDQCLKLARHGVSACFLGSGQVDQSVEQKALRGMYEIIYVCPETILRLIKPLQSLAESRGIALFAIDEVHCVSKWGHDFRPSYRRLSALRENFNAEKLAFLKFDIPIMALTATATTRVRGDILESLRMSEDPKIVLTSFFRPNLRFSVSSLSFLGLCMICLFDLKEICLRIILIGNFSSVPFMQDTCKSVLPLVRHSRTSSSYSYESDFRELIETYTSNQKNSKKTPLPQENVSIGTCSKEERNKSWLDGAEERASSESDDDITLPNKSFAPASMKKELSVEYLEDECDQYLEVDDLDVTCGGFDGRSYTKASIPSVAVGKTKVELGSTIIYVPTRKETLSIAKYLCRCGVKAAAYNAKLPKSQLRQVHSEFHENIVQIVVATIAFGMGIDKLNVRRIIHYGWPQSLEAYYQEAGRAGRDGKPADCGEGLYTFMSLSSWLVLYANLSRMPTLLPSRRSEEQTRQAYTMLSDCFRYAMRTSKCRAQTLVQYFGEDFSHDSCHLCDVCVKGPPEKEDLKDEARILMEIIAANYETGSYVEVSYEDDDYNHNRKKICMEKPNVKTLVSRIQELMSERTGFIELHAQNQQLATTDLLWWRGLIRILEEKGFLKEGDDKTHVQMKFPIPTKLGLEFLKTKSEESFYVCPEADMLLSKNKPRSHSSFAEWGKGWADPEIRKQRLARNRPFKKPRQRKRQKRQVDMKTVRGRNCMDAVHVGCMGSSVCAGCNILNGHRLEMRFAGSSVVV</sequence>
<dbReference type="CDD" id="cd17920">
    <property type="entry name" value="DEXHc_RecQ"/>
    <property type="match status" value="1"/>
</dbReference>